<accession>A0AAV8DGL1</accession>
<reference evidence="3" key="1">
    <citation type="submission" date="2022-08" db="EMBL/GenBank/DDBJ databases">
        <authorList>
            <person name="Marques A."/>
        </authorList>
    </citation>
    <scope>NUCLEOTIDE SEQUENCE</scope>
    <source>
        <strain evidence="3">RhyPub2mFocal</strain>
        <tissue evidence="3">Leaves</tissue>
    </source>
</reference>
<dbReference type="EMBL" id="JAMFTS010000004">
    <property type="protein sequence ID" value="KAJ4766186.1"/>
    <property type="molecule type" value="Genomic_DNA"/>
</dbReference>
<dbReference type="Proteomes" id="UP001140206">
    <property type="component" value="Chromosome 4"/>
</dbReference>
<feature type="domain" description="KIB1-4 beta-propeller" evidence="1">
    <location>
        <begin position="99"/>
        <end position="382"/>
    </location>
</feature>
<keyword evidence="4" id="KW-1185">Reference proteome</keyword>
<comment type="caution">
    <text evidence="3">The sequence shown here is derived from an EMBL/GenBank/DDBJ whole genome shotgun (WGS) entry which is preliminary data.</text>
</comment>
<organism evidence="3 4">
    <name type="scientific">Rhynchospora pubera</name>
    <dbReference type="NCBI Taxonomy" id="906938"/>
    <lineage>
        <taxon>Eukaryota</taxon>
        <taxon>Viridiplantae</taxon>
        <taxon>Streptophyta</taxon>
        <taxon>Embryophyta</taxon>
        <taxon>Tracheophyta</taxon>
        <taxon>Spermatophyta</taxon>
        <taxon>Magnoliopsida</taxon>
        <taxon>Liliopsida</taxon>
        <taxon>Poales</taxon>
        <taxon>Cyperaceae</taxon>
        <taxon>Cyperoideae</taxon>
        <taxon>Rhynchosporeae</taxon>
        <taxon>Rhynchospora</taxon>
    </lineage>
</organism>
<evidence type="ECO:0000313" key="4">
    <source>
        <dbReference type="Proteomes" id="UP001140206"/>
    </source>
</evidence>
<dbReference type="Pfam" id="PF03478">
    <property type="entry name" value="Beta-prop_KIB1-4"/>
    <property type="match status" value="1"/>
</dbReference>
<sequence>MNQHPHEPPTAQQGLRWANDLPPELLSIIASKLAAAAQYASLRSVCSSWRRFLSMPPFPPLPSNQVPFLLIPPKDIDSPSPCPLGYPFPLPFATPSRSPAFLTLPQLIDTLGCVCVGSSHGWLISLDRKSCISLINPVTADSIPLPALSSMGNTVLSFKENAQREPEYHLGNGKRFFQFSIVRRAVLSSDPVRDPGFTVLLFLSGLTHCCFTWRPGCTRWRQHFHELFLVEDVVFVKGVFAAIDRSINLVFFDFRNLETGLIITHQKTLLKLKFRPKEAFLVEAAGDLLLVLKWVDSRQLSMSTGAIQVFLIRVRGDVEGTREAKVIEIGRLKNCVLFVGHGSSVCVTVDQFPWLAADTVYFTHFYTCAGKVEKGVHHGGVYKFTVSSKAACKAFAVRPPRYCVLWSCLRFHWVTPNLNRLNC</sequence>
<evidence type="ECO:0000313" key="3">
    <source>
        <dbReference type="EMBL" id="KAJ4766186.1"/>
    </source>
</evidence>
<proteinExistence type="predicted"/>
<name>A0AAV8DGL1_9POAL</name>
<protein>
    <submittedName>
        <fullName evidence="3">F-box protein skip23</fullName>
    </submittedName>
</protein>
<dbReference type="AlphaFoldDB" id="A0AAV8DGL1"/>
<dbReference type="InterPro" id="IPR005174">
    <property type="entry name" value="KIB1-4_b-propeller"/>
</dbReference>
<dbReference type="PANTHER" id="PTHR44259">
    <property type="entry name" value="OS07G0183000 PROTEIN-RELATED"/>
    <property type="match status" value="1"/>
</dbReference>
<dbReference type="InterPro" id="IPR050942">
    <property type="entry name" value="F-box_BR-signaling"/>
</dbReference>
<dbReference type="Pfam" id="PF12937">
    <property type="entry name" value="F-box-like"/>
    <property type="match status" value="1"/>
</dbReference>
<evidence type="ECO:0000259" key="1">
    <source>
        <dbReference type="Pfam" id="PF03478"/>
    </source>
</evidence>
<dbReference type="InterPro" id="IPR001810">
    <property type="entry name" value="F-box_dom"/>
</dbReference>
<gene>
    <name evidence="3" type="ORF">LUZ62_076561</name>
</gene>
<evidence type="ECO:0000259" key="2">
    <source>
        <dbReference type="Pfam" id="PF12937"/>
    </source>
</evidence>
<dbReference type="PANTHER" id="PTHR44259:SF114">
    <property type="entry name" value="OS06G0707300 PROTEIN"/>
    <property type="match status" value="1"/>
</dbReference>
<feature type="domain" description="F-box" evidence="2">
    <location>
        <begin position="19"/>
        <end position="54"/>
    </location>
</feature>